<reference evidence="12" key="1">
    <citation type="submission" date="2016-11" db="EMBL/GenBank/DDBJ databases">
        <authorList>
            <person name="Varghese N."/>
            <person name="Submissions S."/>
        </authorList>
    </citation>
    <scope>NUCLEOTIDE SEQUENCE [LARGE SCALE GENOMIC DNA]</scope>
    <source>
        <strain evidence="12">DSM 13643</strain>
    </source>
</reference>
<dbReference type="InterPro" id="IPR027417">
    <property type="entry name" value="P-loop_NTPase"/>
</dbReference>
<dbReference type="Gene3D" id="3.40.50.300">
    <property type="entry name" value="P-loop containing nucleotide triphosphate hydrolases"/>
    <property type="match status" value="1"/>
</dbReference>
<dbReference type="CDD" id="cd07346">
    <property type="entry name" value="ABC_6TM_exporters"/>
    <property type="match status" value="1"/>
</dbReference>
<dbReference type="FunFam" id="3.40.50.300:FF:000604">
    <property type="entry name" value="ABC transporter B family member 28"/>
    <property type="match status" value="1"/>
</dbReference>
<evidence type="ECO:0000313" key="11">
    <source>
        <dbReference type="EMBL" id="SHH66224.1"/>
    </source>
</evidence>
<dbReference type="Proteomes" id="UP000183967">
    <property type="component" value="Unassembled WGS sequence"/>
</dbReference>
<accession>A0A1M5UTG3</accession>
<dbReference type="Gene3D" id="1.20.1560.10">
    <property type="entry name" value="ABC transporter type 1, transmembrane domain"/>
    <property type="match status" value="1"/>
</dbReference>
<dbReference type="AlphaFoldDB" id="A0A1M5UTG3"/>
<keyword evidence="7 8" id="KW-0472">Membrane</keyword>
<evidence type="ECO:0000256" key="1">
    <source>
        <dbReference type="ARBA" id="ARBA00004651"/>
    </source>
</evidence>
<feature type="transmembrane region" description="Helical" evidence="8">
    <location>
        <begin position="12"/>
        <end position="31"/>
    </location>
</feature>
<dbReference type="OrthoDB" id="95687at2"/>
<dbReference type="InterPro" id="IPR003593">
    <property type="entry name" value="AAA+_ATPase"/>
</dbReference>
<dbReference type="Pfam" id="PF00664">
    <property type="entry name" value="ABC_membrane"/>
    <property type="match status" value="1"/>
</dbReference>
<dbReference type="PROSITE" id="PS50929">
    <property type="entry name" value="ABC_TM1F"/>
    <property type="match status" value="1"/>
</dbReference>
<comment type="subcellular location">
    <subcellularLocation>
        <location evidence="1">Cell membrane</location>
        <topology evidence="1">Multi-pass membrane protein</topology>
    </subcellularLocation>
</comment>
<dbReference type="GO" id="GO:0016887">
    <property type="term" value="F:ATP hydrolysis activity"/>
    <property type="evidence" value="ECO:0007669"/>
    <property type="project" value="InterPro"/>
</dbReference>
<dbReference type="Pfam" id="PF00005">
    <property type="entry name" value="ABC_tran"/>
    <property type="match status" value="1"/>
</dbReference>
<feature type="domain" description="ABC transmembrane type-1" evidence="10">
    <location>
        <begin position="13"/>
        <end position="294"/>
    </location>
</feature>
<protein>
    <submittedName>
        <fullName evidence="11">ATP-binding cassette, subfamily C</fullName>
    </submittedName>
</protein>
<dbReference type="InterPro" id="IPR017871">
    <property type="entry name" value="ABC_transporter-like_CS"/>
</dbReference>
<dbReference type="EMBL" id="FQXO01000041">
    <property type="protein sequence ID" value="SHH66224.1"/>
    <property type="molecule type" value="Genomic_DNA"/>
</dbReference>
<feature type="transmembrane region" description="Helical" evidence="8">
    <location>
        <begin position="265"/>
        <end position="287"/>
    </location>
</feature>
<sequence>MKKYLYKHKGLLIINIILMFVLTLTDILLALGLKEIVDSGVNKNIDRFKEILFYAIIFVILSFLLDYIVDVMKAKYINKTFLDLKEDLFSKLIQKDIMSFRKQNISHYISMFTNDITMLEQDYFNTILDFIYQSFRLITATVTIVIINPYLLVTVIIVGGLPILIPNLFGKKVSQYKKEFSDSLSNFTTSMKEFLSGYEVIKSFNIENKIKEEYANFNSEVERTKYRFKVISSFVTALSSVSGFLMFLAVIVVGTYMVIKGLMTVGYLIASVQLMNYIVSPLGNLAGDINKIKSIKKINEKFMELLFSTVSDKEGIEKVAFNDKIEFKNVSFSYKEGRDVLKDVNFSISKGEKCAIVGSSGSGKTTILKLLLGYFDDFDGEITIDGIDIRKIKADSLYQLISVIQQEVFMFDSSIKENIVLFNDYSDNYLNEIIEKSGLKPLINSLDNGLNTYVGESGCNLSGGERQRIAIARALVKNTPILILDEATSSLDNETAFKIENSLIDIKELTILVVTHKLIGNILEKYDKIIVIKEGRIKEIGTFQELIDKKGYFYSLYTIEGGLIDGSESKYLSAAE</sequence>
<evidence type="ECO:0000256" key="3">
    <source>
        <dbReference type="ARBA" id="ARBA00022692"/>
    </source>
</evidence>
<organism evidence="11 12">
    <name type="scientific">Caloranaerobacter azorensis DSM 13643</name>
    <dbReference type="NCBI Taxonomy" id="1121264"/>
    <lineage>
        <taxon>Bacteria</taxon>
        <taxon>Bacillati</taxon>
        <taxon>Bacillota</taxon>
        <taxon>Tissierellia</taxon>
        <taxon>Tissierellales</taxon>
        <taxon>Thermohalobacteraceae</taxon>
        <taxon>Caloranaerobacter</taxon>
    </lineage>
</organism>
<feature type="transmembrane region" description="Helical" evidence="8">
    <location>
        <begin position="233"/>
        <end position="259"/>
    </location>
</feature>
<dbReference type="InterPro" id="IPR003439">
    <property type="entry name" value="ABC_transporter-like_ATP-bd"/>
</dbReference>
<dbReference type="PANTHER" id="PTHR43394">
    <property type="entry name" value="ATP-DEPENDENT PERMEASE MDL1, MITOCHONDRIAL"/>
    <property type="match status" value="1"/>
</dbReference>
<evidence type="ECO:0000256" key="8">
    <source>
        <dbReference type="SAM" id="Phobius"/>
    </source>
</evidence>
<dbReference type="GO" id="GO:0015421">
    <property type="term" value="F:ABC-type oligopeptide transporter activity"/>
    <property type="evidence" value="ECO:0007669"/>
    <property type="project" value="TreeGrafter"/>
</dbReference>
<dbReference type="SUPFAM" id="SSF90123">
    <property type="entry name" value="ABC transporter transmembrane region"/>
    <property type="match status" value="1"/>
</dbReference>
<dbReference type="RefSeq" id="WP_073196767.1">
    <property type="nucleotide sequence ID" value="NZ_FQXO01000041.1"/>
</dbReference>
<keyword evidence="6 8" id="KW-1133">Transmembrane helix</keyword>
<dbReference type="PANTHER" id="PTHR43394:SF1">
    <property type="entry name" value="ATP-BINDING CASSETTE SUB-FAMILY B MEMBER 10, MITOCHONDRIAL"/>
    <property type="match status" value="1"/>
</dbReference>
<evidence type="ECO:0000256" key="4">
    <source>
        <dbReference type="ARBA" id="ARBA00022741"/>
    </source>
</evidence>
<keyword evidence="3 8" id="KW-0812">Transmembrane</keyword>
<dbReference type="PROSITE" id="PS00211">
    <property type="entry name" value="ABC_TRANSPORTER_1"/>
    <property type="match status" value="1"/>
</dbReference>
<dbReference type="PROSITE" id="PS50893">
    <property type="entry name" value="ABC_TRANSPORTER_2"/>
    <property type="match status" value="1"/>
</dbReference>
<evidence type="ECO:0000256" key="2">
    <source>
        <dbReference type="ARBA" id="ARBA00022448"/>
    </source>
</evidence>
<dbReference type="SMART" id="SM00382">
    <property type="entry name" value="AAA"/>
    <property type="match status" value="1"/>
</dbReference>
<keyword evidence="12" id="KW-1185">Reference proteome</keyword>
<feature type="transmembrane region" description="Helical" evidence="8">
    <location>
        <begin position="51"/>
        <end position="69"/>
    </location>
</feature>
<keyword evidence="2" id="KW-0813">Transport</keyword>
<feature type="domain" description="ABC transporter" evidence="9">
    <location>
        <begin position="325"/>
        <end position="559"/>
    </location>
</feature>
<dbReference type="GO" id="GO:0005737">
    <property type="term" value="C:cytoplasm"/>
    <property type="evidence" value="ECO:0007669"/>
    <property type="project" value="UniProtKB-ARBA"/>
</dbReference>
<dbReference type="GO" id="GO:0005524">
    <property type="term" value="F:ATP binding"/>
    <property type="evidence" value="ECO:0007669"/>
    <property type="project" value="UniProtKB-KW"/>
</dbReference>
<evidence type="ECO:0000259" key="10">
    <source>
        <dbReference type="PROSITE" id="PS50929"/>
    </source>
</evidence>
<proteinExistence type="predicted"/>
<gene>
    <name evidence="11" type="ORF">SAMN02745135_01571</name>
</gene>
<evidence type="ECO:0000259" key="9">
    <source>
        <dbReference type="PROSITE" id="PS50893"/>
    </source>
</evidence>
<keyword evidence="4" id="KW-0547">Nucleotide-binding</keyword>
<name>A0A1M5UTG3_9FIRM</name>
<dbReference type="InterPro" id="IPR039421">
    <property type="entry name" value="Type_1_exporter"/>
</dbReference>
<dbReference type="InterPro" id="IPR011527">
    <property type="entry name" value="ABC1_TM_dom"/>
</dbReference>
<dbReference type="SUPFAM" id="SSF52540">
    <property type="entry name" value="P-loop containing nucleoside triphosphate hydrolases"/>
    <property type="match status" value="1"/>
</dbReference>
<evidence type="ECO:0000256" key="5">
    <source>
        <dbReference type="ARBA" id="ARBA00022840"/>
    </source>
</evidence>
<dbReference type="GO" id="GO:0005886">
    <property type="term" value="C:plasma membrane"/>
    <property type="evidence" value="ECO:0007669"/>
    <property type="project" value="UniProtKB-SubCell"/>
</dbReference>
<dbReference type="InterPro" id="IPR036640">
    <property type="entry name" value="ABC1_TM_sf"/>
</dbReference>
<evidence type="ECO:0000256" key="7">
    <source>
        <dbReference type="ARBA" id="ARBA00023136"/>
    </source>
</evidence>
<evidence type="ECO:0000313" key="12">
    <source>
        <dbReference type="Proteomes" id="UP000183967"/>
    </source>
</evidence>
<feature type="transmembrane region" description="Helical" evidence="8">
    <location>
        <begin position="150"/>
        <end position="169"/>
    </location>
</feature>
<evidence type="ECO:0000256" key="6">
    <source>
        <dbReference type="ARBA" id="ARBA00022989"/>
    </source>
</evidence>
<keyword evidence="5 11" id="KW-0067">ATP-binding</keyword>